<dbReference type="SUPFAM" id="SSF160935">
    <property type="entry name" value="VPA0735-like"/>
    <property type="match status" value="1"/>
</dbReference>
<dbReference type="InterPro" id="IPR010679">
    <property type="entry name" value="DUF1254"/>
</dbReference>
<dbReference type="InterPro" id="IPR037050">
    <property type="entry name" value="DUF1254_sf"/>
</dbReference>
<feature type="domain" description="DUF1214" evidence="3">
    <location>
        <begin position="357"/>
        <end position="468"/>
    </location>
</feature>
<feature type="region of interest" description="Disordered" evidence="1">
    <location>
        <begin position="27"/>
        <end position="47"/>
    </location>
</feature>
<dbReference type="Proteomes" id="UP001321580">
    <property type="component" value="Unassembled WGS sequence"/>
</dbReference>
<keyword evidence="2" id="KW-0732">Signal</keyword>
<evidence type="ECO:0000259" key="3">
    <source>
        <dbReference type="Pfam" id="PF06742"/>
    </source>
</evidence>
<evidence type="ECO:0000256" key="1">
    <source>
        <dbReference type="SAM" id="MobiDB-lite"/>
    </source>
</evidence>
<keyword evidence="6" id="KW-1185">Reference proteome</keyword>
<dbReference type="InterPro" id="IPR010621">
    <property type="entry name" value="DUF1214"/>
</dbReference>
<dbReference type="RefSeq" id="WP_283214130.1">
    <property type="nucleotide sequence ID" value="NZ_JASGBI010000002.1"/>
</dbReference>
<comment type="caution">
    <text evidence="5">The sequence shown here is derived from an EMBL/GenBank/DDBJ whole genome shotgun (WGS) entry which is preliminary data.</text>
</comment>
<sequence length="485" mass="53331">MNRLTIPFLASAALCVALVACKREPANESATATTAPTSTPTAAGEPSAEEVRAIARDAYIWGYPVVENYKTLYQQAIDKGGANFHAPLNQIGNSANVATPKDTAIITPNSDTPYSFLWMDLRAEPLVLSIPEMGDKRYFSVQLIDLYTFNFDYINHDVTKGKAGTYLIAGPDWKGETPKGIDKVIRSETPFAYGLFRTQLFDPKDLENVKRLQAQFKLQPLSTFAGTPAPPAAPPVEFPPYDAQKANDLGFFSYLSFLLPYAPMDDSESALRDRLAKIGVVPGKPFDENALSPATRQALLDGIGDANKELEDFVATQVNADKVSSAEMFGTREHLKGNSLYRFAGAKLGIYGNSASEANYQTYFVDAKGQPLDASKHDYVLRFPKDGLPPTNAFWSLTMYDGTSKLLVDNPLNRYLINSPMLGSLKRDADGGITLYLQHASPGKDKETNWLPAPSGSFYVALRNYNPKAEVIDHSWKRPPLETTR</sequence>
<evidence type="ECO:0000256" key="2">
    <source>
        <dbReference type="SAM" id="SignalP"/>
    </source>
</evidence>
<dbReference type="EMBL" id="JASGBI010000002">
    <property type="protein sequence ID" value="MDI9240644.1"/>
    <property type="molecule type" value="Genomic_DNA"/>
</dbReference>
<feature type="signal peptide" evidence="2">
    <location>
        <begin position="1"/>
        <end position="22"/>
    </location>
</feature>
<accession>A0ABT6XKE9</accession>
<dbReference type="PANTHER" id="PTHR36509:SF2">
    <property type="entry name" value="BLL3101 PROTEIN"/>
    <property type="match status" value="1"/>
</dbReference>
<gene>
    <name evidence="5" type="ORF">QLQ15_17200</name>
</gene>
<proteinExistence type="predicted"/>
<dbReference type="Gene3D" id="2.60.120.600">
    <property type="entry name" value="Domain of unknown function DUF1214, C-terminal domain"/>
    <property type="match status" value="1"/>
</dbReference>
<dbReference type="Pfam" id="PF06742">
    <property type="entry name" value="DUF1214"/>
    <property type="match status" value="1"/>
</dbReference>
<dbReference type="Pfam" id="PF06863">
    <property type="entry name" value="DUF1254"/>
    <property type="match status" value="1"/>
</dbReference>
<protein>
    <submittedName>
        <fullName evidence="5">DUF1254 domain-containing protein</fullName>
    </submittedName>
</protein>
<name>A0ABT6XKE9_9GAMM</name>
<organism evidence="5 6">
    <name type="scientific">Lysobacter stagni</name>
    <dbReference type="NCBI Taxonomy" id="3045172"/>
    <lineage>
        <taxon>Bacteria</taxon>
        <taxon>Pseudomonadati</taxon>
        <taxon>Pseudomonadota</taxon>
        <taxon>Gammaproteobacteria</taxon>
        <taxon>Lysobacterales</taxon>
        <taxon>Lysobacteraceae</taxon>
        <taxon>Lysobacter</taxon>
    </lineage>
</organism>
<feature type="compositionally biased region" description="Low complexity" evidence="1">
    <location>
        <begin position="27"/>
        <end position="46"/>
    </location>
</feature>
<evidence type="ECO:0000313" key="6">
    <source>
        <dbReference type="Proteomes" id="UP001321580"/>
    </source>
</evidence>
<evidence type="ECO:0000313" key="5">
    <source>
        <dbReference type="EMBL" id="MDI9240644.1"/>
    </source>
</evidence>
<dbReference type="Gene3D" id="2.60.40.1610">
    <property type="entry name" value="Domain of unknown function DUF1254"/>
    <property type="match status" value="1"/>
</dbReference>
<dbReference type="PROSITE" id="PS51257">
    <property type="entry name" value="PROKAR_LIPOPROTEIN"/>
    <property type="match status" value="1"/>
</dbReference>
<feature type="domain" description="DUF1254" evidence="4">
    <location>
        <begin position="89"/>
        <end position="220"/>
    </location>
</feature>
<dbReference type="InterPro" id="IPR037049">
    <property type="entry name" value="DUF1214_C_sf"/>
</dbReference>
<reference evidence="5 6" key="1">
    <citation type="submission" date="2023-05" db="EMBL/GenBank/DDBJ databases">
        <title>Lysobacter sp. strain LF1 Genome sequencing and assembly.</title>
        <authorList>
            <person name="Jung Y."/>
        </authorList>
    </citation>
    <scope>NUCLEOTIDE SEQUENCE [LARGE SCALE GENOMIC DNA]</scope>
    <source>
        <strain evidence="5 6">LF1</strain>
    </source>
</reference>
<feature type="chain" id="PRO_5045526496" evidence="2">
    <location>
        <begin position="23"/>
        <end position="485"/>
    </location>
</feature>
<evidence type="ECO:0000259" key="4">
    <source>
        <dbReference type="Pfam" id="PF06863"/>
    </source>
</evidence>
<dbReference type="PANTHER" id="PTHR36509">
    <property type="entry name" value="BLL3101 PROTEIN"/>
    <property type="match status" value="1"/>
</dbReference>